<organism evidence="8 9">
    <name type="scientific">Belnapia mucosa</name>
    <dbReference type="NCBI Taxonomy" id="2804532"/>
    <lineage>
        <taxon>Bacteria</taxon>
        <taxon>Pseudomonadati</taxon>
        <taxon>Pseudomonadota</taxon>
        <taxon>Alphaproteobacteria</taxon>
        <taxon>Acetobacterales</taxon>
        <taxon>Roseomonadaceae</taxon>
        <taxon>Belnapia</taxon>
    </lineage>
</organism>
<accession>A0ABS1VEK8</accession>
<dbReference type="PROSITE" id="PS50043">
    <property type="entry name" value="HTH_LUXR_2"/>
    <property type="match status" value="1"/>
</dbReference>
<name>A0ABS1VEK8_9PROT</name>
<keyword evidence="1 5" id="KW-0597">Phosphoprotein</keyword>
<dbReference type="InterPro" id="IPR001789">
    <property type="entry name" value="Sig_transdc_resp-reg_receiver"/>
</dbReference>
<dbReference type="CDD" id="cd06170">
    <property type="entry name" value="LuxR_C_like"/>
    <property type="match status" value="1"/>
</dbReference>
<proteinExistence type="predicted"/>
<dbReference type="InterPro" id="IPR000792">
    <property type="entry name" value="Tscrpt_reg_LuxR_C"/>
</dbReference>
<feature type="domain" description="Response regulatory" evidence="7">
    <location>
        <begin position="13"/>
        <end position="129"/>
    </location>
</feature>
<evidence type="ECO:0000313" key="8">
    <source>
        <dbReference type="EMBL" id="MBL6459154.1"/>
    </source>
</evidence>
<dbReference type="PANTHER" id="PTHR43214">
    <property type="entry name" value="TWO-COMPONENT RESPONSE REGULATOR"/>
    <property type="match status" value="1"/>
</dbReference>
<dbReference type="Pfam" id="PF00196">
    <property type="entry name" value="GerE"/>
    <property type="match status" value="1"/>
</dbReference>
<dbReference type="PROSITE" id="PS50110">
    <property type="entry name" value="RESPONSE_REGULATORY"/>
    <property type="match status" value="1"/>
</dbReference>
<evidence type="ECO:0000256" key="3">
    <source>
        <dbReference type="ARBA" id="ARBA00023125"/>
    </source>
</evidence>
<feature type="domain" description="HTH luxR-type" evidence="6">
    <location>
        <begin position="157"/>
        <end position="222"/>
    </location>
</feature>
<keyword evidence="2" id="KW-0805">Transcription regulation</keyword>
<evidence type="ECO:0000259" key="7">
    <source>
        <dbReference type="PROSITE" id="PS50110"/>
    </source>
</evidence>
<dbReference type="EMBL" id="JAEUXJ010000027">
    <property type="protein sequence ID" value="MBL6459154.1"/>
    <property type="molecule type" value="Genomic_DNA"/>
</dbReference>
<dbReference type="SUPFAM" id="SSF46894">
    <property type="entry name" value="C-terminal effector domain of the bipartite response regulators"/>
    <property type="match status" value="1"/>
</dbReference>
<keyword evidence="3" id="KW-0238">DNA-binding</keyword>
<dbReference type="InterPro" id="IPR058245">
    <property type="entry name" value="NreC/VraR/RcsB-like_REC"/>
</dbReference>
<evidence type="ECO:0000259" key="6">
    <source>
        <dbReference type="PROSITE" id="PS50043"/>
    </source>
</evidence>
<dbReference type="InterPro" id="IPR016032">
    <property type="entry name" value="Sig_transdc_resp-reg_C-effctor"/>
</dbReference>
<feature type="modified residue" description="4-aspartylphosphate" evidence="5">
    <location>
        <position position="64"/>
    </location>
</feature>
<keyword evidence="9" id="KW-1185">Reference proteome</keyword>
<dbReference type="Gene3D" id="3.40.50.2300">
    <property type="match status" value="1"/>
</dbReference>
<dbReference type="RefSeq" id="WP_202828886.1">
    <property type="nucleotide sequence ID" value="NZ_JAEUXJ010000027.1"/>
</dbReference>
<evidence type="ECO:0000313" key="9">
    <source>
        <dbReference type="Proteomes" id="UP000606490"/>
    </source>
</evidence>
<evidence type="ECO:0000256" key="5">
    <source>
        <dbReference type="PROSITE-ProRule" id="PRU00169"/>
    </source>
</evidence>
<reference evidence="8 9" key="1">
    <citation type="submission" date="2021-01" db="EMBL/GenBank/DDBJ databases">
        <title>Belnapia mucosa sp. nov. and Belnapia arida sp. nov., isolated from the Tabernas Desert (Almeria, Spain).</title>
        <authorList>
            <person name="Molina-Menor E."/>
            <person name="Vidal-Verdu A."/>
            <person name="Calonge A."/>
            <person name="Satari L."/>
            <person name="Pereto Magraner J."/>
            <person name="Porcar Miralles M."/>
        </authorList>
    </citation>
    <scope>NUCLEOTIDE SEQUENCE [LARGE SCALE GENOMIC DNA]</scope>
    <source>
        <strain evidence="8 9">T6</strain>
    </source>
</reference>
<dbReference type="PRINTS" id="PR00038">
    <property type="entry name" value="HTHLUXR"/>
</dbReference>
<dbReference type="PROSITE" id="PS00622">
    <property type="entry name" value="HTH_LUXR_1"/>
    <property type="match status" value="1"/>
</dbReference>
<evidence type="ECO:0000256" key="1">
    <source>
        <dbReference type="ARBA" id="ARBA00022553"/>
    </source>
</evidence>
<dbReference type="CDD" id="cd17535">
    <property type="entry name" value="REC_NarL-like"/>
    <property type="match status" value="1"/>
</dbReference>
<dbReference type="InterPro" id="IPR011006">
    <property type="entry name" value="CheY-like_superfamily"/>
</dbReference>
<dbReference type="PANTHER" id="PTHR43214:SF41">
    <property type="entry name" value="NITRATE_NITRITE RESPONSE REGULATOR PROTEIN NARP"/>
    <property type="match status" value="1"/>
</dbReference>
<evidence type="ECO:0000256" key="4">
    <source>
        <dbReference type="ARBA" id="ARBA00023163"/>
    </source>
</evidence>
<evidence type="ECO:0000256" key="2">
    <source>
        <dbReference type="ARBA" id="ARBA00023015"/>
    </source>
</evidence>
<comment type="caution">
    <text evidence="8">The sequence shown here is derived from an EMBL/GenBank/DDBJ whole genome shotgun (WGS) entry which is preliminary data.</text>
</comment>
<keyword evidence="4" id="KW-0804">Transcription</keyword>
<dbReference type="Proteomes" id="UP000606490">
    <property type="component" value="Unassembled WGS sequence"/>
</dbReference>
<dbReference type="SUPFAM" id="SSF52172">
    <property type="entry name" value="CheY-like"/>
    <property type="match status" value="1"/>
</dbReference>
<dbReference type="SMART" id="SM00421">
    <property type="entry name" value="HTH_LUXR"/>
    <property type="match status" value="1"/>
</dbReference>
<gene>
    <name evidence="8" type="ORF">JMJ55_27920</name>
</gene>
<protein>
    <submittedName>
        <fullName evidence="8">Response regulator transcription factor</fullName>
    </submittedName>
</protein>
<dbReference type="InterPro" id="IPR039420">
    <property type="entry name" value="WalR-like"/>
</dbReference>
<dbReference type="Pfam" id="PF00072">
    <property type="entry name" value="Response_reg"/>
    <property type="match status" value="1"/>
</dbReference>
<dbReference type="SMART" id="SM00448">
    <property type="entry name" value="REC"/>
    <property type="match status" value="1"/>
</dbReference>
<sequence length="226" mass="24610">MDLLRKGTLDVVRILLADDHDIVRHGLRQLLEHEPGWEVCGEARDGRTAVEMAEALAPDVAVLDVAMPELNGLEATRRIRAARPATEVLVFTMHESEELVAEVFAAGARGYLVKSDAPHHIIAAIEALAAHQPFFSARVTARLLEAFLRDRAASAGEDTAHSALTAREREVAQLLAEGRRSKDIARRLGVSVKTVETHRAAVMRKVGAGSIADVVRYAVRNHIISA</sequence>